<dbReference type="RefSeq" id="WP_092614431.1">
    <property type="nucleotide sequence ID" value="NZ_FNCV01000001.1"/>
</dbReference>
<evidence type="ECO:0000313" key="2">
    <source>
        <dbReference type="EMBL" id="SDG48347.1"/>
    </source>
</evidence>
<dbReference type="PANTHER" id="PTHR17985">
    <property type="entry name" value="SER/THR-RICH PROTEIN T10 IN DGCR REGION"/>
    <property type="match status" value="1"/>
</dbReference>
<proteinExistence type="predicted"/>
<dbReference type="Gene3D" id="3.60.60.10">
    <property type="entry name" value="Penicillin V Acylase, Chain A"/>
    <property type="match status" value="1"/>
</dbReference>
<dbReference type="AlphaFoldDB" id="A0A1G7ULH8"/>
<dbReference type="STRING" id="83401.SAMN05421742_101365"/>
<organism evidence="2 3">
    <name type="scientific">Roseospirillum parvum</name>
    <dbReference type="NCBI Taxonomy" id="83401"/>
    <lineage>
        <taxon>Bacteria</taxon>
        <taxon>Pseudomonadati</taxon>
        <taxon>Pseudomonadota</taxon>
        <taxon>Alphaproteobacteria</taxon>
        <taxon>Rhodospirillales</taxon>
        <taxon>Rhodospirillaceae</taxon>
        <taxon>Roseospirillum</taxon>
    </lineage>
</organism>
<dbReference type="Pfam" id="PF05742">
    <property type="entry name" value="TANGO2"/>
    <property type="match status" value="1"/>
</dbReference>
<name>A0A1G7ULH8_9PROT</name>
<dbReference type="EMBL" id="FNCV01000001">
    <property type="protein sequence ID" value="SDG48347.1"/>
    <property type="molecule type" value="Genomic_DNA"/>
</dbReference>
<gene>
    <name evidence="2" type="ORF">SAMN05421742_101365</name>
</gene>
<evidence type="ECO:0000313" key="3">
    <source>
        <dbReference type="Proteomes" id="UP000217076"/>
    </source>
</evidence>
<keyword evidence="3" id="KW-1185">Reference proteome</keyword>
<accession>A0A1G7ULH8</accession>
<dbReference type="PANTHER" id="PTHR17985:SF8">
    <property type="entry name" value="TRANSPORT AND GOLGI ORGANIZATION PROTEIN 2 HOMOLOG"/>
    <property type="match status" value="1"/>
</dbReference>
<dbReference type="OrthoDB" id="4380123at2"/>
<sequence length="265" mass="27800">MCTVVLLVRPGHDWPLLLAGNRDEMADRPWRAPARHWPDRPHVVGGLDVSGGGSWLALNDAGVVATVLNRAGTLGPAVGKRTRGELVLEALEHAEAAAAAEALADLDPDAFRPFNLVVADAVGAFLVTHRAASVEVTAVPPGLHLLTAHELNDSDADPRIARHLPRFRAAPAPRPGPDPADWGAWPVLLAETGDGPALHRVPGSALSFQMETGFGTRSSALIALPADPAVRPLWLGTAGPPEESPFRPLDLDDRGESSRGFPGGG</sequence>
<dbReference type="InterPro" id="IPR008551">
    <property type="entry name" value="TANGO2"/>
</dbReference>
<dbReference type="Proteomes" id="UP000217076">
    <property type="component" value="Unassembled WGS sequence"/>
</dbReference>
<reference evidence="3" key="1">
    <citation type="submission" date="2016-10" db="EMBL/GenBank/DDBJ databases">
        <authorList>
            <person name="Varghese N."/>
            <person name="Submissions S."/>
        </authorList>
    </citation>
    <scope>NUCLEOTIDE SEQUENCE [LARGE SCALE GENOMIC DNA]</scope>
    <source>
        <strain evidence="3">930I</strain>
    </source>
</reference>
<feature type="region of interest" description="Disordered" evidence="1">
    <location>
        <begin position="233"/>
        <end position="265"/>
    </location>
</feature>
<evidence type="ECO:0000256" key="1">
    <source>
        <dbReference type="SAM" id="MobiDB-lite"/>
    </source>
</evidence>
<protein>
    <submittedName>
        <fullName evidence="2">Uncharacterized conserved protein, contains NRDE domain</fullName>
    </submittedName>
</protein>